<dbReference type="RefSeq" id="WP_221442523.1">
    <property type="nucleotide sequence ID" value="NZ_JACHJO010000004.1"/>
</dbReference>
<sequence>MDEEVQHVEQELAQHAAGEGFPLSQVFIEGATHAEPAFRTMLDALKRHGVKDVIVPSLWHFARLPGLQEAMREHIEHETGARIWVVQGQR</sequence>
<gene>
    <name evidence="1" type="ORF">FHS13_001660</name>
</gene>
<dbReference type="AlphaFoldDB" id="A0A841ITY6"/>
<evidence type="ECO:0000313" key="1">
    <source>
        <dbReference type="EMBL" id="MBB6119711.1"/>
    </source>
</evidence>
<organism evidence="1 2">
    <name type="scientific">Nocardiopsis algeriensis</name>
    <dbReference type="NCBI Taxonomy" id="1478215"/>
    <lineage>
        <taxon>Bacteria</taxon>
        <taxon>Bacillati</taxon>
        <taxon>Actinomycetota</taxon>
        <taxon>Actinomycetes</taxon>
        <taxon>Streptosporangiales</taxon>
        <taxon>Nocardiopsidaceae</taxon>
        <taxon>Nocardiopsis</taxon>
    </lineage>
</organism>
<reference evidence="1 2" key="1">
    <citation type="submission" date="2020-08" db="EMBL/GenBank/DDBJ databases">
        <title>Genomic Encyclopedia of Type Strains, Phase III (KMG-III): the genomes of soil and plant-associated and newly described type strains.</title>
        <authorList>
            <person name="Whitman W."/>
        </authorList>
    </citation>
    <scope>NUCLEOTIDE SEQUENCE [LARGE SCALE GENOMIC DNA]</scope>
    <source>
        <strain evidence="1 2">CECT 8712</strain>
    </source>
</reference>
<evidence type="ECO:0000313" key="2">
    <source>
        <dbReference type="Proteomes" id="UP000536604"/>
    </source>
</evidence>
<protein>
    <recommendedName>
        <fullName evidence="3">Resolvase/invertase-type recombinase catalytic domain-containing protein</fullName>
    </recommendedName>
</protein>
<dbReference type="EMBL" id="JACHJO010000004">
    <property type="protein sequence ID" value="MBB6119711.1"/>
    <property type="molecule type" value="Genomic_DNA"/>
</dbReference>
<keyword evidence="2" id="KW-1185">Reference proteome</keyword>
<evidence type="ECO:0008006" key="3">
    <source>
        <dbReference type="Google" id="ProtNLM"/>
    </source>
</evidence>
<dbReference type="Proteomes" id="UP000536604">
    <property type="component" value="Unassembled WGS sequence"/>
</dbReference>
<comment type="caution">
    <text evidence="1">The sequence shown here is derived from an EMBL/GenBank/DDBJ whole genome shotgun (WGS) entry which is preliminary data.</text>
</comment>
<accession>A0A841ITY6</accession>
<name>A0A841ITY6_9ACTN</name>
<proteinExistence type="predicted"/>